<dbReference type="AlphaFoldDB" id="A0A1W1BMX4"/>
<proteinExistence type="predicted"/>
<name>A0A1W1BMX4_9ZZZZ</name>
<evidence type="ECO:0000313" key="1">
    <source>
        <dbReference type="EMBL" id="SFV54846.1"/>
    </source>
</evidence>
<sequence>MVNGTTILSKKFKLPKAVKESSALIKVDGRLWTINDSGGKAKLYQISEKDGHIIKSIRVKNAYNRDWEALTYDDNYVYIGDFGNNRGNRRDLKIYKIPRKDLKNKKSTQAQIIHFKYSDQKDFHSKPQNNNFDCEAMVAYGGKLYLFSKNWQDEKTRLYELSTRAGKQVAKYKDSFNVQGLITDASINKELNILLLSSYSKLLSVNIWAFTNFNQANFFKGSSKKLTLNSLNAQIEGITFIDKYKAYLSSEAFSKYIFSFDATLYQIDFSREFK</sequence>
<gene>
    <name evidence="1" type="ORF">MNB_SV-14-52</name>
</gene>
<dbReference type="SUPFAM" id="SSF50998">
    <property type="entry name" value="Quinoprotein alcohol dehydrogenase-like"/>
    <property type="match status" value="1"/>
</dbReference>
<reference evidence="1" key="1">
    <citation type="submission" date="2016-10" db="EMBL/GenBank/DDBJ databases">
        <authorList>
            <person name="de Groot N.N."/>
        </authorList>
    </citation>
    <scope>NUCLEOTIDE SEQUENCE</scope>
</reference>
<accession>A0A1W1BMX4</accession>
<organism evidence="1">
    <name type="scientific">hydrothermal vent metagenome</name>
    <dbReference type="NCBI Taxonomy" id="652676"/>
    <lineage>
        <taxon>unclassified sequences</taxon>
        <taxon>metagenomes</taxon>
        <taxon>ecological metagenomes</taxon>
    </lineage>
</organism>
<dbReference type="InterPro" id="IPR011047">
    <property type="entry name" value="Quinoprotein_ADH-like_sf"/>
</dbReference>
<dbReference type="EMBL" id="FPHN01000042">
    <property type="protein sequence ID" value="SFV54846.1"/>
    <property type="molecule type" value="Genomic_DNA"/>
</dbReference>
<protein>
    <submittedName>
        <fullName evidence="1">Uncharacterized protein</fullName>
    </submittedName>
</protein>